<dbReference type="RefSeq" id="WP_242703346.1">
    <property type="nucleotide sequence ID" value="NZ_CP165735.1"/>
</dbReference>
<protein>
    <submittedName>
        <fullName evidence="1">Uncharacterized protein</fullName>
    </submittedName>
</protein>
<sequence>MAGAAEGGGTVDGFVGAADVVAGCGVPGGEEAEADGVASVAGGTVPPLPLEQPDAMATKAPAVAMLTPKDAIVWVLRMVNR</sequence>
<evidence type="ECO:0000313" key="1">
    <source>
        <dbReference type="EMBL" id="XDV70109.1"/>
    </source>
</evidence>
<dbReference type="AlphaFoldDB" id="A0AB39YJS3"/>
<organism evidence="1">
    <name type="scientific">Paenarthrobacter sp. AMU7</name>
    <dbReference type="NCBI Taxonomy" id="3162492"/>
    <lineage>
        <taxon>Bacteria</taxon>
        <taxon>Bacillati</taxon>
        <taxon>Actinomycetota</taxon>
        <taxon>Actinomycetes</taxon>
        <taxon>Micrococcales</taxon>
        <taxon>Micrococcaceae</taxon>
        <taxon>Paenarthrobacter</taxon>
    </lineage>
</organism>
<gene>
    <name evidence="1" type="ORF">ABQM86_14185</name>
</gene>
<reference evidence="1" key="1">
    <citation type="submission" date="2024-07" db="EMBL/GenBank/DDBJ databases">
        <authorList>
            <person name="Li J."/>
            <person name="Wei H."/>
            <person name="Ma J."/>
        </authorList>
    </citation>
    <scope>NUCLEOTIDE SEQUENCE</scope>
    <source>
        <strain evidence="1">AMU7</strain>
    </source>
</reference>
<proteinExistence type="predicted"/>
<dbReference type="EMBL" id="CP165735">
    <property type="protein sequence ID" value="XDV70109.1"/>
    <property type="molecule type" value="Genomic_DNA"/>
</dbReference>
<name>A0AB39YJS3_9MICC</name>
<accession>A0AB39YJS3</accession>